<dbReference type="SUPFAM" id="SSF56112">
    <property type="entry name" value="Protein kinase-like (PK-like)"/>
    <property type="match status" value="1"/>
</dbReference>
<evidence type="ECO:0000256" key="1">
    <source>
        <dbReference type="ARBA" id="ARBA00022527"/>
    </source>
</evidence>
<reference evidence="8" key="1">
    <citation type="submission" date="2021-02" db="EMBL/GenBank/DDBJ databases">
        <authorList>
            <person name="Dougan E. K."/>
            <person name="Rhodes N."/>
            <person name="Thang M."/>
            <person name="Chan C."/>
        </authorList>
    </citation>
    <scope>NUCLEOTIDE SEQUENCE</scope>
</reference>
<evidence type="ECO:0000259" key="7">
    <source>
        <dbReference type="PROSITE" id="PS50011"/>
    </source>
</evidence>
<evidence type="ECO:0000256" key="2">
    <source>
        <dbReference type="ARBA" id="ARBA00022679"/>
    </source>
</evidence>
<evidence type="ECO:0000256" key="5">
    <source>
        <dbReference type="ARBA" id="ARBA00022840"/>
    </source>
</evidence>
<protein>
    <recommendedName>
        <fullName evidence="7">Protein kinase domain-containing protein</fullName>
    </recommendedName>
</protein>
<feature type="domain" description="Protein kinase" evidence="7">
    <location>
        <begin position="1"/>
        <end position="124"/>
    </location>
</feature>
<dbReference type="EMBL" id="CAJNNW010024438">
    <property type="protein sequence ID" value="CAE8672429.1"/>
    <property type="molecule type" value="Genomic_DNA"/>
</dbReference>
<dbReference type="InterPro" id="IPR011009">
    <property type="entry name" value="Kinase-like_dom_sf"/>
</dbReference>
<dbReference type="Gene3D" id="1.10.510.10">
    <property type="entry name" value="Transferase(Phosphotransferase) domain 1"/>
    <property type="match status" value="1"/>
</dbReference>
<feature type="region of interest" description="Disordered" evidence="6">
    <location>
        <begin position="66"/>
        <end position="87"/>
    </location>
</feature>
<comment type="caution">
    <text evidence="8">The sequence shown here is derived from an EMBL/GenBank/DDBJ whole genome shotgun (WGS) entry which is preliminary data.</text>
</comment>
<evidence type="ECO:0000256" key="4">
    <source>
        <dbReference type="ARBA" id="ARBA00022777"/>
    </source>
</evidence>
<dbReference type="PANTHER" id="PTHR24353">
    <property type="entry name" value="CYCLIC NUCLEOTIDE-DEPENDENT PROTEIN KINASE"/>
    <property type="match status" value="1"/>
</dbReference>
<dbReference type="InterPro" id="IPR000719">
    <property type="entry name" value="Prot_kinase_dom"/>
</dbReference>
<sequence length="184" mass="19443">MAPEIIRCAEASGPEHTAQRRSGYGRAADWWSLGVLLFELLAGTAPFGYHEDVSLEGQQLLHKQEAAASEGLPWPAPQSSASGGAPLEPSVEAKAAAVDLMQVDERCRLGANRGLEELKAHPFFASAALDWESLAGSSAKGPAFDTSLGQTVEAATASPCRPRRRGAAMGLQQAAEEPDPFLDF</sequence>
<accession>A0A813JDS0</accession>
<evidence type="ECO:0000256" key="3">
    <source>
        <dbReference type="ARBA" id="ARBA00022741"/>
    </source>
</evidence>
<dbReference type="GO" id="GO:0005524">
    <property type="term" value="F:ATP binding"/>
    <property type="evidence" value="ECO:0007669"/>
    <property type="project" value="UniProtKB-KW"/>
</dbReference>
<evidence type="ECO:0000313" key="8">
    <source>
        <dbReference type="EMBL" id="CAE8672429.1"/>
    </source>
</evidence>
<name>A0A813JDS0_POLGL</name>
<keyword evidence="2" id="KW-0808">Transferase</keyword>
<dbReference type="Proteomes" id="UP000626109">
    <property type="component" value="Unassembled WGS sequence"/>
</dbReference>
<keyword evidence="3" id="KW-0547">Nucleotide-binding</keyword>
<dbReference type="AlphaFoldDB" id="A0A813JDS0"/>
<dbReference type="GO" id="GO:0004674">
    <property type="term" value="F:protein serine/threonine kinase activity"/>
    <property type="evidence" value="ECO:0007669"/>
    <property type="project" value="UniProtKB-KW"/>
</dbReference>
<organism evidence="8 9">
    <name type="scientific">Polarella glacialis</name>
    <name type="common">Dinoflagellate</name>
    <dbReference type="NCBI Taxonomy" id="89957"/>
    <lineage>
        <taxon>Eukaryota</taxon>
        <taxon>Sar</taxon>
        <taxon>Alveolata</taxon>
        <taxon>Dinophyceae</taxon>
        <taxon>Suessiales</taxon>
        <taxon>Suessiaceae</taxon>
        <taxon>Polarella</taxon>
    </lineage>
</organism>
<keyword evidence="4" id="KW-0418">Kinase</keyword>
<keyword evidence="5" id="KW-0067">ATP-binding</keyword>
<keyword evidence="1" id="KW-0723">Serine/threonine-protein kinase</keyword>
<dbReference type="Pfam" id="PF00069">
    <property type="entry name" value="Pkinase"/>
    <property type="match status" value="1"/>
</dbReference>
<evidence type="ECO:0000256" key="6">
    <source>
        <dbReference type="SAM" id="MobiDB-lite"/>
    </source>
</evidence>
<gene>
    <name evidence="8" type="ORF">PGLA2088_LOCUS18064</name>
</gene>
<feature type="region of interest" description="Disordered" evidence="6">
    <location>
        <begin position="155"/>
        <end position="184"/>
    </location>
</feature>
<evidence type="ECO:0000313" key="9">
    <source>
        <dbReference type="Proteomes" id="UP000626109"/>
    </source>
</evidence>
<proteinExistence type="predicted"/>
<dbReference type="PROSITE" id="PS50011">
    <property type="entry name" value="PROTEIN_KINASE_DOM"/>
    <property type="match status" value="1"/>
</dbReference>